<dbReference type="AlphaFoldDB" id="A0A9W8QUZ7"/>
<proteinExistence type="inferred from homology"/>
<dbReference type="InterPro" id="IPR002347">
    <property type="entry name" value="SDR_fam"/>
</dbReference>
<comment type="caution">
    <text evidence="3">The sequence shown here is derived from an EMBL/GenBank/DDBJ whole genome shotgun (WGS) entry which is preliminary data.</text>
</comment>
<dbReference type="SUPFAM" id="SSF51735">
    <property type="entry name" value="NAD(P)-binding Rossmann-fold domains"/>
    <property type="match status" value="1"/>
</dbReference>
<dbReference type="InterPro" id="IPR036291">
    <property type="entry name" value="NAD(P)-bd_dom_sf"/>
</dbReference>
<gene>
    <name evidence="3" type="ORF">NW755_013985</name>
</gene>
<evidence type="ECO:0000313" key="3">
    <source>
        <dbReference type="EMBL" id="KAJ4177200.1"/>
    </source>
</evidence>
<reference evidence="3" key="1">
    <citation type="submission" date="2022-09" db="EMBL/GenBank/DDBJ databases">
        <title>Fusarium specimens isolated from Avocado Roots.</title>
        <authorList>
            <person name="Stajich J."/>
            <person name="Roper C."/>
            <person name="Heimlech-Rivalta G."/>
        </authorList>
    </citation>
    <scope>NUCLEOTIDE SEQUENCE</scope>
    <source>
        <strain evidence="3">A02</strain>
    </source>
</reference>
<accession>A0A9W8QUZ7</accession>
<sequence>MMMLSTALTASVQRTWPRRLHKGVSNRSIQVRYYFSSELSNAHRIVDRYPDLDCVFPNSGVQAQVRLSRPAEVDLDDFHQEVSTNFNRLVDLSVKFLPHLQKKPVPTALIVTGTLLAHVPAVVMSAYSASKAALAAYVDCLRRQNKASSTKIIEMWPPVVQIEWPEIT</sequence>
<protein>
    <submittedName>
        <fullName evidence="3">Uncharacterized protein</fullName>
    </submittedName>
</protein>
<evidence type="ECO:0000256" key="2">
    <source>
        <dbReference type="ARBA" id="ARBA00023002"/>
    </source>
</evidence>
<dbReference type="GO" id="GO:0016491">
    <property type="term" value="F:oxidoreductase activity"/>
    <property type="evidence" value="ECO:0007669"/>
    <property type="project" value="UniProtKB-KW"/>
</dbReference>
<dbReference type="PANTHER" id="PTHR43669">
    <property type="entry name" value="5-KETO-D-GLUCONATE 5-REDUCTASE"/>
    <property type="match status" value="1"/>
</dbReference>
<evidence type="ECO:0000313" key="4">
    <source>
        <dbReference type="Proteomes" id="UP001152087"/>
    </source>
</evidence>
<dbReference type="Pfam" id="PF00106">
    <property type="entry name" value="adh_short"/>
    <property type="match status" value="1"/>
</dbReference>
<dbReference type="EMBL" id="JAOQAV010000120">
    <property type="protein sequence ID" value="KAJ4177200.1"/>
    <property type="molecule type" value="Genomic_DNA"/>
</dbReference>
<dbReference type="Gene3D" id="3.40.50.720">
    <property type="entry name" value="NAD(P)-binding Rossmann-like Domain"/>
    <property type="match status" value="1"/>
</dbReference>
<organism evidence="3 4">
    <name type="scientific">Fusarium falciforme</name>
    <dbReference type="NCBI Taxonomy" id="195108"/>
    <lineage>
        <taxon>Eukaryota</taxon>
        <taxon>Fungi</taxon>
        <taxon>Dikarya</taxon>
        <taxon>Ascomycota</taxon>
        <taxon>Pezizomycotina</taxon>
        <taxon>Sordariomycetes</taxon>
        <taxon>Hypocreomycetidae</taxon>
        <taxon>Hypocreales</taxon>
        <taxon>Nectriaceae</taxon>
        <taxon>Fusarium</taxon>
        <taxon>Fusarium solani species complex</taxon>
    </lineage>
</organism>
<comment type="similarity">
    <text evidence="1">Belongs to the short-chain dehydrogenases/reductases (SDR) family.</text>
</comment>
<dbReference type="Proteomes" id="UP001152087">
    <property type="component" value="Unassembled WGS sequence"/>
</dbReference>
<dbReference type="PANTHER" id="PTHR43669:SF15">
    <property type="entry name" value="OXIDOREDUCTASE, SHORT-CHAIN DEHYDROGENASE_REDUCTASE FAMILY (AFU_ORTHOLOGUE AFUA_1G01330)"/>
    <property type="match status" value="1"/>
</dbReference>
<name>A0A9W8QUZ7_9HYPO</name>
<keyword evidence="4" id="KW-1185">Reference proteome</keyword>
<keyword evidence="2" id="KW-0560">Oxidoreductase</keyword>
<evidence type="ECO:0000256" key="1">
    <source>
        <dbReference type="ARBA" id="ARBA00006484"/>
    </source>
</evidence>